<keyword evidence="1" id="KW-1133">Transmembrane helix</keyword>
<keyword evidence="1" id="KW-0472">Membrane</keyword>
<dbReference type="InterPro" id="IPR011933">
    <property type="entry name" value="Double_TM_dom"/>
</dbReference>
<dbReference type="Proteomes" id="UP000186406">
    <property type="component" value="Unassembled WGS sequence"/>
</dbReference>
<dbReference type="CDD" id="cd03143">
    <property type="entry name" value="A4_beta-galactosidase_middle_domain"/>
    <property type="match status" value="1"/>
</dbReference>
<dbReference type="Pfam" id="PF13709">
    <property type="entry name" value="DUF4159"/>
    <property type="match status" value="1"/>
</dbReference>
<dbReference type="EMBL" id="FRXO01000002">
    <property type="protein sequence ID" value="SHO62414.1"/>
    <property type="molecule type" value="Genomic_DNA"/>
</dbReference>
<dbReference type="RefSeq" id="WP_073626270.1">
    <property type="nucleotide sequence ID" value="NZ_FRXO01000002.1"/>
</dbReference>
<dbReference type="InterPro" id="IPR024163">
    <property type="entry name" value="Aerotolerance_reg_N"/>
</dbReference>
<feature type="domain" description="DUF4159" evidence="3">
    <location>
        <begin position="715"/>
        <end position="935"/>
    </location>
</feature>
<accession>A0A1M7ZBZ8</accession>
<dbReference type="InterPro" id="IPR029062">
    <property type="entry name" value="Class_I_gatase-like"/>
</dbReference>
<proteinExistence type="predicted"/>
<gene>
    <name evidence="4" type="ORF">SAMN02745172_01019</name>
</gene>
<dbReference type="Gene3D" id="3.40.50.12140">
    <property type="entry name" value="Domain of unknown function DUF4159"/>
    <property type="match status" value="1"/>
</dbReference>
<protein>
    <submittedName>
        <fullName evidence="4">N-terminal double-transmembrane domain-containing protein</fullName>
    </submittedName>
</protein>
<feature type="transmembrane region" description="Helical" evidence="1">
    <location>
        <begin position="6"/>
        <end position="27"/>
    </location>
</feature>
<evidence type="ECO:0000313" key="5">
    <source>
        <dbReference type="Proteomes" id="UP000186406"/>
    </source>
</evidence>
<feature type="transmembrane region" description="Helical" evidence="1">
    <location>
        <begin position="662"/>
        <end position="681"/>
    </location>
</feature>
<dbReference type="SUPFAM" id="SSF52317">
    <property type="entry name" value="Class I glutamine amidotransferase-like"/>
    <property type="match status" value="1"/>
</dbReference>
<keyword evidence="5" id="KW-1185">Reference proteome</keyword>
<dbReference type="PANTHER" id="PTHR37464:SF1">
    <property type="entry name" value="BLL2463 PROTEIN"/>
    <property type="match status" value="1"/>
</dbReference>
<organism evidence="4 5">
    <name type="scientific">Pseudoxanthobacter soli DSM 19599</name>
    <dbReference type="NCBI Taxonomy" id="1123029"/>
    <lineage>
        <taxon>Bacteria</taxon>
        <taxon>Pseudomonadati</taxon>
        <taxon>Pseudomonadota</taxon>
        <taxon>Alphaproteobacteria</taxon>
        <taxon>Hyphomicrobiales</taxon>
        <taxon>Segnochrobactraceae</taxon>
        <taxon>Pseudoxanthobacter</taxon>
    </lineage>
</organism>
<evidence type="ECO:0000259" key="3">
    <source>
        <dbReference type="Pfam" id="PF13709"/>
    </source>
</evidence>
<sequence>MGFLPLGFAAPAVLGALALLPVIWWLLRLTPPRPRRVAFPPTRLLADLARREETPAHSPWWLVLLRLALAAALIVALAGPMWRPTPGLGAGSGPLLLLVDNGWAAGPDWEAREKAAEEAIDGAERDGRAVSLVATAEGTRQDFAPTTAAAARERLAALAPRPWQTDRAAIAAALPAAFTETPPGLTVFISDRLAAKDDGFTAALEALGSGPVTILEDHRKDPLAIAGLDNTADALSVRLARLPPAAGNGLPGPFAVRAVDEKGFEIGTVQASFEGTAAGAVARFDLPTELRNDIARFEIAGERSAGAVHLVDDRWRRRTVGLISGGNADLAQPLLSPLHYLSQALAPYADLREPRETEVDASVERLIGDGVSVIALADIGRLPGPAHDALSAWVDKGGVLVRFAGPRLAAGNDDDLVPVRLRQGGRVLGGTLSWENPQPLAAFSPASPFAGLQVPDDVTVTRQVLAEPDADLGEHTWASLADGTPLVTARKRGEGWIVLFHVTADTAWSNLPLSGTFVEMLRRIVAFSAAGSGSGEVASGQPLPPVSVLDGLGRLVPPGPDVQPIAPGTDLDKAPIGPTHPPGLYGAEQAYRVLNLFSGAVTLTPFDPGALGGRAHRADLATEGPVDLKPWLLGAVMILFLADSLVVLLLGRGLGWRRPAAAASLIAAALLAAPLLVAPSGPARAAEPTASASAPAPASDPAAVRFAEEATTATRIGYVTTGNATIDEESRLGLEGLTRFLGERTALEAGAPMPIDIERDELAFFPVIYWPIDPDQPKPSEKAMARIDAYMRNGGTILFDTRDQLSNTGGSVGPATAKLREILDGLDIPPLEPVPPDHVLTKAFYLLQDFPGRWDGSPLWVEASEPAEGDGEGGTATRPVRSGDGVSPIIITANDFAGAWAVSDTGDWLYPTVPADSGQREHAIRSGINIVMYALTGNYKADQVHVPALLERLGQ</sequence>
<dbReference type="STRING" id="1123029.SAMN02745172_01019"/>
<dbReference type="AlphaFoldDB" id="A0A1M7ZBZ8"/>
<reference evidence="4 5" key="1">
    <citation type="submission" date="2016-12" db="EMBL/GenBank/DDBJ databases">
        <authorList>
            <person name="Song W.-J."/>
            <person name="Kurnit D.M."/>
        </authorList>
    </citation>
    <scope>NUCLEOTIDE SEQUENCE [LARGE SCALE GENOMIC DNA]</scope>
    <source>
        <strain evidence="4 5">DSM 19599</strain>
    </source>
</reference>
<feature type="transmembrane region" description="Helical" evidence="1">
    <location>
        <begin position="60"/>
        <end position="82"/>
    </location>
</feature>
<dbReference type="Pfam" id="PF07584">
    <property type="entry name" value="BatA"/>
    <property type="match status" value="1"/>
</dbReference>
<evidence type="ECO:0000256" key="1">
    <source>
        <dbReference type="SAM" id="Phobius"/>
    </source>
</evidence>
<dbReference type="InterPro" id="IPR025297">
    <property type="entry name" value="DUF4159"/>
</dbReference>
<name>A0A1M7ZBZ8_9HYPH</name>
<feature type="transmembrane region" description="Helical" evidence="1">
    <location>
        <begin position="631"/>
        <end position="650"/>
    </location>
</feature>
<feature type="domain" description="Aerotolerance regulator N-terminal" evidence="2">
    <location>
        <begin position="6"/>
        <end position="80"/>
    </location>
</feature>
<keyword evidence="1 4" id="KW-0812">Transmembrane</keyword>
<dbReference type="NCBIfam" id="TIGR02226">
    <property type="entry name" value="two_anch"/>
    <property type="match status" value="1"/>
</dbReference>
<evidence type="ECO:0000313" key="4">
    <source>
        <dbReference type="EMBL" id="SHO62414.1"/>
    </source>
</evidence>
<dbReference type="PANTHER" id="PTHR37464">
    <property type="entry name" value="BLL2463 PROTEIN"/>
    <property type="match status" value="1"/>
</dbReference>
<evidence type="ECO:0000259" key="2">
    <source>
        <dbReference type="Pfam" id="PF07584"/>
    </source>
</evidence>